<dbReference type="GO" id="GO:0005886">
    <property type="term" value="C:plasma membrane"/>
    <property type="evidence" value="ECO:0007669"/>
    <property type="project" value="UniProtKB-SubCell"/>
</dbReference>
<feature type="transmembrane region" description="Helical" evidence="7">
    <location>
        <begin position="79"/>
        <end position="103"/>
    </location>
</feature>
<evidence type="ECO:0000313" key="9">
    <source>
        <dbReference type="Proteomes" id="UP000217076"/>
    </source>
</evidence>
<dbReference type="InterPro" id="IPR002010">
    <property type="entry name" value="T3SS_IM_R"/>
</dbReference>
<evidence type="ECO:0000256" key="7">
    <source>
        <dbReference type="SAM" id="Phobius"/>
    </source>
</evidence>
<evidence type="ECO:0000256" key="5">
    <source>
        <dbReference type="ARBA" id="ARBA00022989"/>
    </source>
</evidence>
<dbReference type="AlphaFoldDB" id="A0A1G8DH04"/>
<dbReference type="Proteomes" id="UP000217076">
    <property type="component" value="Unassembled WGS sequence"/>
</dbReference>
<evidence type="ECO:0000256" key="1">
    <source>
        <dbReference type="ARBA" id="ARBA00004651"/>
    </source>
</evidence>
<keyword evidence="8" id="KW-0969">Cilium</keyword>
<keyword evidence="6 7" id="KW-0472">Membrane</keyword>
<dbReference type="PANTHER" id="PTHR30065:SF8">
    <property type="entry name" value="FLAGELLAR BIOSYNTHETIC PROTEIN FLIR"/>
    <property type="match status" value="1"/>
</dbReference>
<dbReference type="GO" id="GO:0006605">
    <property type="term" value="P:protein targeting"/>
    <property type="evidence" value="ECO:0007669"/>
    <property type="project" value="InterPro"/>
</dbReference>
<proteinExistence type="inferred from homology"/>
<gene>
    <name evidence="8" type="ORF">SAMN05421742_10817</name>
</gene>
<protein>
    <submittedName>
        <fullName evidence="8">Flagellar biosynthetic protein FliR</fullName>
    </submittedName>
</protein>
<feature type="transmembrane region" description="Helical" evidence="7">
    <location>
        <begin position="219"/>
        <end position="242"/>
    </location>
</feature>
<dbReference type="RefSeq" id="WP_092620384.1">
    <property type="nucleotide sequence ID" value="NZ_FNCV01000008.1"/>
</dbReference>
<comment type="similarity">
    <text evidence="2">Belongs to the FliR/MopE/SpaR family.</text>
</comment>
<dbReference type="STRING" id="83401.SAMN05421742_10817"/>
<keyword evidence="8" id="KW-0282">Flagellum</keyword>
<feature type="transmembrane region" description="Helical" evidence="7">
    <location>
        <begin position="6"/>
        <end position="27"/>
    </location>
</feature>
<reference evidence="9" key="1">
    <citation type="submission" date="2016-10" db="EMBL/GenBank/DDBJ databases">
        <authorList>
            <person name="Varghese N."/>
            <person name="Submissions S."/>
        </authorList>
    </citation>
    <scope>NUCLEOTIDE SEQUENCE [LARGE SCALE GENOMIC DNA]</scope>
    <source>
        <strain evidence="9">930I</strain>
    </source>
</reference>
<evidence type="ECO:0000313" key="8">
    <source>
        <dbReference type="EMBL" id="SDH57017.1"/>
    </source>
</evidence>
<evidence type="ECO:0000256" key="3">
    <source>
        <dbReference type="ARBA" id="ARBA00022475"/>
    </source>
</evidence>
<evidence type="ECO:0000256" key="6">
    <source>
        <dbReference type="ARBA" id="ARBA00023136"/>
    </source>
</evidence>
<accession>A0A1G8DH04</accession>
<keyword evidence="4 7" id="KW-0812">Transmembrane</keyword>
<feature type="transmembrane region" description="Helical" evidence="7">
    <location>
        <begin position="185"/>
        <end position="207"/>
    </location>
</feature>
<keyword evidence="3" id="KW-1003">Cell membrane</keyword>
<feature type="transmembrane region" description="Helical" evidence="7">
    <location>
        <begin position="39"/>
        <end position="59"/>
    </location>
</feature>
<keyword evidence="8" id="KW-0966">Cell projection</keyword>
<organism evidence="8 9">
    <name type="scientific">Roseospirillum parvum</name>
    <dbReference type="NCBI Taxonomy" id="83401"/>
    <lineage>
        <taxon>Bacteria</taxon>
        <taxon>Pseudomonadati</taxon>
        <taxon>Pseudomonadota</taxon>
        <taxon>Alphaproteobacteria</taxon>
        <taxon>Rhodospirillales</taxon>
        <taxon>Rhodospirillaceae</taxon>
        <taxon>Roseospirillum</taxon>
    </lineage>
</organism>
<dbReference type="OrthoDB" id="9779817at2"/>
<dbReference type="EMBL" id="FNCV01000008">
    <property type="protein sequence ID" value="SDH57017.1"/>
    <property type="molecule type" value="Genomic_DNA"/>
</dbReference>
<sequence length="253" mass="27194">MLDDFLTLNVFHFILVFARLGSTMMFLPGFSATYVTMQARLSLALAITIAVLPLLSPLLPAMPDSAAELVRLFILEITIGIFLGSLVNVITTALHLAGTVIGITGGLMNAMVFDPITAQQGAMVIGLLSMISLVLIFTLGLHGLMLKAVIDSYGLFVPGQVPMSGDMIAMLRDVMNDAAHVGLRLASPFIVFAMVFEVAMGILVRLAPQWNIFFVALPLKLTLGLGLLMIVLPAMMLSYLSYFENVLEGFLAG</sequence>
<evidence type="ECO:0000256" key="4">
    <source>
        <dbReference type="ARBA" id="ARBA00022692"/>
    </source>
</evidence>
<evidence type="ECO:0000256" key="2">
    <source>
        <dbReference type="ARBA" id="ARBA00009772"/>
    </source>
</evidence>
<keyword evidence="9" id="KW-1185">Reference proteome</keyword>
<comment type="subcellular location">
    <subcellularLocation>
        <location evidence="1">Cell membrane</location>
        <topology evidence="1">Multi-pass membrane protein</topology>
    </subcellularLocation>
</comment>
<keyword evidence="5 7" id="KW-1133">Transmembrane helix</keyword>
<name>A0A1G8DH04_9PROT</name>
<dbReference type="Pfam" id="PF01311">
    <property type="entry name" value="Bac_export_1"/>
    <property type="match status" value="1"/>
</dbReference>
<feature type="transmembrane region" description="Helical" evidence="7">
    <location>
        <begin position="124"/>
        <end position="145"/>
    </location>
</feature>
<dbReference type="PANTHER" id="PTHR30065">
    <property type="entry name" value="FLAGELLAR BIOSYNTHETIC PROTEIN FLIR"/>
    <property type="match status" value="1"/>
</dbReference>
<dbReference type="PRINTS" id="PR00953">
    <property type="entry name" value="TYPE3IMRPROT"/>
</dbReference>